<dbReference type="FunFam" id="1.10.3730.20:FF:000001">
    <property type="entry name" value="Quaternary ammonium compound resistance transporter SugE"/>
    <property type="match status" value="1"/>
</dbReference>
<dbReference type="InterPro" id="IPR045324">
    <property type="entry name" value="Small_multidrug_res"/>
</dbReference>
<dbReference type="OrthoDB" id="9808638at2"/>
<dbReference type="GO" id="GO:0015220">
    <property type="term" value="F:choline transmembrane transporter activity"/>
    <property type="evidence" value="ECO:0007669"/>
    <property type="project" value="TreeGrafter"/>
</dbReference>
<protein>
    <submittedName>
        <fullName evidence="10">Small multidrug resistance pump</fullName>
    </submittedName>
</protein>
<evidence type="ECO:0000313" key="11">
    <source>
        <dbReference type="Proteomes" id="UP000199256"/>
    </source>
</evidence>
<dbReference type="InterPro" id="IPR000390">
    <property type="entry name" value="Small_drug/metabolite_transptr"/>
</dbReference>
<dbReference type="PANTHER" id="PTHR30561">
    <property type="entry name" value="SMR FAMILY PROTON-DEPENDENT DRUG EFFLUX TRANSPORTER SUGE"/>
    <property type="match status" value="1"/>
</dbReference>
<evidence type="ECO:0000256" key="8">
    <source>
        <dbReference type="RuleBase" id="RU003942"/>
    </source>
</evidence>
<feature type="transmembrane region" description="Helical" evidence="9">
    <location>
        <begin position="84"/>
        <end position="103"/>
    </location>
</feature>
<dbReference type="AlphaFoldDB" id="A0A1H7MH04"/>
<dbReference type="Gene3D" id="1.10.3730.20">
    <property type="match status" value="1"/>
</dbReference>
<comment type="subcellular location">
    <subcellularLocation>
        <location evidence="1 8">Cell membrane</location>
        <topology evidence="1 8">Multi-pass membrane protein</topology>
    </subcellularLocation>
</comment>
<dbReference type="GO" id="GO:0015199">
    <property type="term" value="F:amino-acid betaine transmembrane transporter activity"/>
    <property type="evidence" value="ECO:0007669"/>
    <property type="project" value="TreeGrafter"/>
</dbReference>
<dbReference type="InterPro" id="IPR037185">
    <property type="entry name" value="EmrE-like"/>
</dbReference>
<proteinExistence type="inferred from homology"/>
<dbReference type="RefSeq" id="WP_090253759.1">
    <property type="nucleotide sequence ID" value="NZ_FOAA01000009.1"/>
</dbReference>
<dbReference type="STRING" id="1396821.SAMN05444515_10981"/>
<evidence type="ECO:0000256" key="9">
    <source>
        <dbReference type="SAM" id="Phobius"/>
    </source>
</evidence>
<gene>
    <name evidence="10" type="ORF">SAMN05444515_10981</name>
</gene>
<reference evidence="11" key="1">
    <citation type="submission" date="2016-10" db="EMBL/GenBank/DDBJ databases">
        <authorList>
            <person name="Varghese N."/>
            <person name="Submissions S."/>
        </authorList>
    </citation>
    <scope>NUCLEOTIDE SEQUENCE [LARGE SCALE GENOMIC DNA]</scope>
    <source>
        <strain evidence="11">DSM 241</strain>
    </source>
</reference>
<keyword evidence="2" id="KW-0813">Transport</keyword>
<evidence type="ECO:0000313" key="10">
    <source>
        <dbReference type="EMBL" id="SEL09897.1"/>
    </source>
</evidence>
<accession>A0A1H7MH04</accession>
<dbReference type="SUPFAM" id="SSF103481">
    <property type="entry name" value="Multidrug resistance efflux transporter EmrE"/>
    <property type="match status" value="1"/>
</dbReference>
<dbReference type="Proteomes" id="UP000199256">
    <property type="component" value="Unassembled WGS sequence"/>
</dbReference>
<dbReference type="GO" id="GO:0015297">
    <property type="term" value="F:antiporter activity"/>
    <property type="evidence" value="ECO:0007669"/>
    <property type="project" value="TreeGrafter"/>
</dbReference>
<organism evidence="10 11">
    <name type="scientific">Ectothiorhodospira marina</name>
    <dbReference type="NCBI Taxonomy" id="1396821"/>
    <lineage>
        <taxon>Bacteria</taxon>
        <taxon>Pseudomonadati</taxon>
        <taxon>Pseudomonadota</taxon>
        <taxon>Gammaproteobacteria</taxon>
        <taxon>Chromatiales</taxon>
        <taxon>Ectothiorhodospiraceae</taxon>
        <taxon>Ectothiorhodospira</taxon>
    </lineage>
</organism>
<name>A0A1H7MH04_9GAMM</name>
<keyword evidence="11" id="KW-1185">Reference proteome</keyword>
<feature type="transmembrane region" description="Helical" evidence="9">
    <location>
        <begin position="29"/>
        <end position="50"/>
    </location>
</feature>
<keyword evidence="4 8" id="KW-0812">Transmembrane</keyword>
<dbReference type="EMBL" id="FOAA01000009">
    <property type="protein sequence ID" value="SEL09897.1"/>
    <property type="molecule type" value="Genomic_DNA"/>
</dbReference>
<evidence type="ECO:0000256" key="6">
    <source>
        <dbReference type="ARBA" id="ARBA00023136"/>
    </source>
</evidence>
<dbReference type="PANTHER" id="PTHR30561:SF1">
    <property type="entry name" value="MULTIDRUG TRANSPORTER EMRE"/>
    <property type="match status" value="1"/>
</dbReference>
<evidence type="ECO:0000256" key="4">
    <source>
        <dbReference type="ARBA" id="ARBA00022692"/>
    </source>
</evidence>
<dbReference type="GO" id="GO:1990961">
    <property type="term" value="P:xenobiotic detoxification by transmembrane export across the plasma membrane"/>
    <property type="evidence" value="ECO:0007669"/>
    <property type="project" value="UniProtKB-ARBA"/>
</dbReference>
<dbReference type="Pfam" id="PF00893">
    <property type="entry name" value="Multi_Drug_Res"/>
    <property type="match status" value="1"/>
</dbReference>
<keyword evidence="5 9" id="KW-1133">Transmembrane helix</keyword>
<sequence>MPFFLLSLAIIAEVVGTTALKFSDGMTRVVPSIVVVVAYMVAFYLLSLVLRYIPVGVAYAIWAGGGIVLITLVGWLYLRQGLDGAGMLGIGLIVAGVLVLQLFSKSASLH</sequence>
<keyword evidence="6 9" id="KW-0472">Membrane</keyword>
<feature type="transmembrane region" description="Helical" evidence="9">
    <location>
        <begin position="57"/>
        <end position="78"/>
    </location>
</feature>
<evidence type="ECO:0000256" key="1">
    <source>
        <dbReference type="ARBA" id="ARBA00004651"/>
    </source>
</evidence>
<evidence type="ECO:0000256" key="2">
    <source>
        <dbReference type="ARBA" id="ARBA00022448"/>
    </source>
</evidence>
<evidence type="ECO:0000256" key="3">
    <source>
        <dbReference type="ARBA" id="ARBA00022475"/>
    </source>
</evidence>
<comment type="similarity">
    <text evidence="7 8">Belongs to the drug/metabolite transporter (DMT) superfamily. Small multidrug resistance (SMR) (TC 2.A.7.1) family.</text>
</comment>
<dbReference type="GO" id="GO:0031460">
    <property type="term" value="P:glycine betaine transport"/>
    <property type="evidence" value="ECO:0007669"/>
    <property type="project" value="TreeGrafter"/>
</dbReference>
<evidence type="ECO:0000256" key="5">
    <source>
        <dbReference type="ARBA" id="ARBA00022989"/>
    </source>
</evidence>
<evidence type="ECO:0000256" key="7">
    <source>
        <dbReference type="ARBA" id="ARBA00038032"/>
    </source>
</evidence>
<dbReference type="GO" id="GO:0005886">
    <property type="term" value="C:plasma membrane"/>
    <property type="evidence" value="ECO:0007669"/>
    <property type="project" value="UniProtKB-SubCell"/>
</dbReference>
<keyword evidence="3" id="KW-1003">Cell membrane</keyword>